<evidence type="ECO:0000313" key="5">
    <source>
        <dbReference type="Proteomes" id="UP000199039"/>
    </source>
</evidence>
<evidence type="ECO:0000259" key="3">
    <source>
        <dbReference type="Pfam" id="PF00248"/>
    </source>
</evidence>
<dbReference type="PANTHER" id="PTHR43625:SF40">
    <property type="entry name" value="ALDO-KETO REDUCTASE YAKC [NADP(+)]"/>
    <property type="match status" value="1"/>
</dbReference>
<dbReference type="InterPro" id="IPR050791">
    <property type="entry name" value="Aldo-Keto_reductase"/>
</dbReference>
<dbReference type="PANTHER" id="PTHR43625">
    <property type="entry name" value="AFLATOXIN B1 ALDEHYDE REDUCTASE"/>
    <property type="match status" value="1"/>
</dbReference>
<accession>A0A1G6HGQ3</accession>
<dbReference type="OrthoDB" id="9768793at2"/>
<dbReference type="CDD" id="cd19076">
    <property type="entry name" value="AKR_AKR13A_13D"/>
    <property type="match status" value="1"/>
</dbReference>
<dbReference type="InterPro" id="IPR036812">
    <property type="entry name" value="NAD(P)_OxRdtase_dom_sf"/>
</dbReference>
<dbReference type="GO" id="GO:0016491">
    <property type="term" value="F:oxidoreductase activity"/>
    <property type="evidence" value="ECO:0007669"/>
    <property type="project" value="UniProtKB-KW"/>
</dbReference>
<dbReference type="GO" id="GO:0005737">
    <property type="term" value="C:cytoplasm"/>
    <property type="evidence" value="ECO:0007669"/>
    <property type="project" value="TreeGrafter"/>
</dbReference>
<dbReference type="SUPFAM" id="SSF51430">
    <property type="entry name" value="NAD(P)-linked oxidoreductase"/>
    <property type="match status" value="1"/>
</dbReference>
<dbReference type="InterPro" id="IPR023210">
    <property type="entry name" value="NADP_OxRdtase_dom"/>
</dbReference>
<sequence length="344" mass="36560">MTDHAAATDDTPRVPGASLPRRVLGSPEHGTALEVSAVGLGGMSLTGAYGLTDPGEAEATVRRALDLGVTFFDTADVYGAGENERLLGRVLRSRRDDVVLATKFGFVHRDGREVDGRPDYVRQAIDASLGRLGLDHVDLFYLHRVDPQTPVEETVGALAELVEAGKILRIGLSEASASTIRRAHAVHPIAAVQSEYSLFHRGVEREVLPALRELGIGFVPFSPLGRGILTGTVVSNAFDAGDARAGHERYRGAAFESNRLLADRLAVLAARRGVSPAQLALAWVLAQGQDVVPIPGTRRAAHVEANVGAAAIDLTAQEVEEISRVVPSSEVAGARHPQAHLLEE</sequence>
<feature type="compositionally biased region" description="Basic and acidic residues" evidence="2">
    <location>
        <begin position="1"/>
        <end position="12"/>
    </location>
</feature>
<evidence type="ECO:0000313" key="4">
    <source>
        <dbReference type="EMBL" id="SDB93420.1"/>
    </source>
</evidence>
<gene>
    <name evidence="4" type="ORF">SAMN05216410_1016</name>
</gene>
<protein>
    <submittedName>
        <fullName evidence="4">Predicted oxidoreductase</fullName>
    </submittedName>
</protein>
<feature type="domain" description="NADP-dependent oxidoreductase" evidence="3">
    <location>
        <begin position="38"/>
        <end position="325"/>
    </location>
</feature>
<name>A0A1G6HGQ3_9MICO</name>
<proteinExistence type="predicted"/>
<dbReference type="AlphaFoldDB" id="A0A1G6HGQ3"/>
<reference evidence="4 5" key="1">
    <citation type="submission" date="2016-09" db="EMBL/GenBank/DDBJ databases">
        <authorList>
            <person name="Capua I."/>
            <person name="De Benedictis P."/>
            <person name="Joannis T."/>
            <person name="Lombin L.H."/>
            <person name="Cattoli G."/>
        </authorList>
    </citation>
    <scope>NUCLEOTIDE SEQUENCE [LARGE SCALE GENOMIC DNA]</scope>
    <source>
        <strain evidence="4 5">ISLP-3</strain>
    </source>
</reference>
<dbReference type="EMBL" id="FMYH01000001">
    <property type="protein sequence ID" value="SDB93420.1"/>
    <property type="molecule type" value="Genomic_DNA"/>
</dbReference>
<feature type="region of interest" description="Disordered" evidence="2">
    <location>
        <begin position="1"/>
        <end position="26"/>
    </location>
</feature>
<keyword evidence="1" id="KW-0560">Oxidoreductase</keyword>
<dbReference type="RefSeq" id="WP_093181231.1">
    <property type="nucleotide sequence ID" value="NZ_FMYH01000001.1"/>
</dbReference>
<dbReference type="STRING" id="1814289.SAMN05216410_1016"/>
<organism evidence="4 5">
    <name type="scientific">Sanguibacter gelidistatuariae</name>
    <dbReference type="NCBI Taxonomy" id="1814289"/>
    <lineage>
        <taxon>Bacteria</taxon>
        <taxon>Bacillati</taxon>
        <taxon>Actinomycetota</taxon>
        <taxon>Actinomycetes</taxon>
        <taxon>Micrococcales</taxon>
        <taxon>Sanguibacteraceae</taxon>
        <taxon>Sanguibacter</taxon>
    </lineage>
</organism>
<dbReference type="Proteomes" id="UP000199039">
    <property type="component" value="Unassembled WGS sequence"/>
</dbReference>
<keyword evidence="5" id="KW-1185">Reference proteome</keyword>
<evidence type="ECO:0000256" key="2">
    <source>
        <dbReference type="SAM" id="MobiDB-lite"/>
    </source>
</evidence>
<dbReference type="Pfam" id="PF00248">
    <property type="entry name" value="Aldo_ket_red"/>
    <property type="match status" value="1"/>
</dbReference>
<evidence type="ECO:0000256" key="1">
    <source>
        <dbReference type="ARBA" id="ARBA00023002"/>
    </source>
</evidence>
<dbReference type="Gene3D" id="3.20.20.100">
    <property type="entry name" value="NADP-dependent oxidoreductase domain"/>
    <property type="match status" value="1"/>
</dbReference>